<evidence type="ECO:0000313" key="4">
    <source>
        <dbReference type="EMBL" id="UOQ57719.1"/>
    </source>
</evidence>
<name>A0ABY4FNB9_9MICO</name>
<feature type="region of interest" description="Disordered" evidence="1">
    <location>
        <begin position="23"/>
        <end position="113"/>
    </location>
</feature>
<feature type="chain" id="PRO_5047350759" evidence="2">
    <location>
        <begin position="24"/>
        <end position="888"/>
    </location>
</feature>
<organism evidence="4 5">
    <name type="scientific">Leucobacter allii</name>
    <dbReference type="NCBI Taxonomy" id="2932247"/>
    <lineage>
        <taxon>Bacteria</taxon>
        <taxon>Bacillati</taxon>
        <taxon>Actinomycetota</taxon>
        <taxon>Actinomycetes</taxon>
        <taxon>Micrococcales</taxon>
        <taxon>Microbacteriaceae</taxon>
        <taxon>Leucobacter</taxon>
    </lineage>
</organism>
<feature type="domain" description="SLH" evidence="3">
    <location>
        <begin position="701"/>
        <end position="767"/>
    </location>
</feature>
<dbReference type="Pfam" id="PF13582">
    <property type="entry name" value="Reprolysin_3"/>
    <property type="match status" value="1"/>
</dbReference>
<feature type="region of interest" description="Disordered" evidence="1">
    <location>
        <begin position="401"/>
        <end position="424"/>
    </location>
</feature>
<feature type="compositionally biased region" description="Low complexity" evidence="1">
    <location>
        <begin position="95"/>
        <end position="105"/>
    </location>
</feature>
<protein>
    <submittedName>
        <fullName evidence="4">S-layer homology domain-containing protein</fullName>
    </submittedName>
</protein>
<dbReference type="InterPro" id="IPR024079">
    <property type="entry name" value="MetalloPept_cat_dom_sf"/>
</dbReference>
<dbReference type="RefSeq" id="WP_244728559.1">
    <property type="nucleotide sequence ID" value="NZ_CP095045.1"/>
</dbReference>
<dbReference type="InterPro" id="IPR001119">
    <property type="entry name" value="SLH_dom"/>
</dbReference>
<dbReference type="Proteomes" id="UP000831786">
    <property type="component" value="Chromosome"/>
</dbReference>
<sequence>MLKPLAGGALALLLVLSASPAQAFTEPPADPAVEAPTTDPSDGADPSENGDSEAEGTGETGAEAGSEGTGSAEGAEDPGAEDPAPVEPEAEAPEAVEPGAESAEPVTEAPESLQVTGTILVVPEESGPVDVHEDGTVGEPHGATAGAVYVATEQAGLIAVDAASSGGSLEPGAAFTGTVALPEASVDAVQARLDEPGELTVGELGRVANEAADLADAPLAATGTGSDTEESLARLAGDVTADAVATKSHPVDVRYFGGSARTAPTRAQLESVISYSSGYWKSQTGGKISSMPVASYKSMSPSASRCSYSSLWNQAIWDMGYYDANLYLSSGRHLVAFVNQNCGGAVGMGSIRSLHSGGATWIDLGARNSGKPVSDLNSVVAHEIGHNLGLGHADARVCTTSPKVDSSTSSTTGRPVSGSNCSDREYGDTWDVMGPYWKDYGSKAGALSIPQKKMLGLTSSSSLKSVTTSGGAVQEFTINAASATSGLRGLRVSSPSPGVPFFVEYRNGAGTDSAVPWADGQWYNFSTQGYLSSTGVRVMKGYAVSASSGAKRSAVLSRWSGSNRQQVLKAGANLMPHGNTVRVTAVSTTASTAKVRVEYKGFKDGGKAVSTSIVEGGSLIAGKKLKANLSGSWAVTFGTAPTKITEKYQWLRNGKAISGATGSTYRTKTADIGAQITVKVRPTASGWVSGKGSTAGARTVVSPPFIDVLYGSKFYTEINWMKSSGISTGTTTSKGQKYLPGSNVSRSAMAAFIFRMENVPATYQPPAKSPFADVKTSDKFYRQIAWMYTSGLSTGTREGGKRYYKPNDGVSRSAMAAFIFRLETPSYSAPSTARFADVPKGSRFYKEISWMYDSGLSTGTVKSGKRYYEPSDKVSRAAMAAFLYRLKH</sequence>
<evidence type="ECO:0000259" key="3">
    <source>
        <dbReference type="PROSITE" id="PS51272"/>
    </source>
</evidence>
<evidence type="ECO:0000256" key="1">
    <source>
        <dbReference type="SAM" id="MobiDB-lite"/>
    </source>
</evidence>
<feature type="compositionally biased region" description="Polar residues" evidence="1">
    <location>
        <begin position="401"/>
        <end position="421"/>
    </location>
</feature>
<dbReference type="SUPFAM" id="SSF55486">
    <property type="entry name" value="Metalloproteases ('zincins'), catalytic domain"/>
    <property type="match status" value="1"/>
</dbReference>
<feature type="compositionally biased region" description="Low complexity" evidence="1">
    <location>
        <begin position="57"/>
        <end position="73"/>
    </location>
</feature>
<dbReference type="PROSITE" id="PS51272">
    <property type="entry name" value="SLH"/>
    <property type="match status" value="3"/>
</dbReference>
<dbReference type="EMBL" id="CP095045">
    <property type="protein sequence ID" value="UOQ57719.1"/>
    <property type="molecule type" value="Genomic_DNA"/>
</dbReference>
<keyword evidence="5" id="KW-1185">Reference proteome</keyword>
<evidence type="ECO:0000313" key="5">
    <source>
        <dbReference type="Proteomes" id="UP000831786"/>
    </source>
</evidence>
<gene>
    <name evidence="4" type="ORF">MUN78_02405</name>
</gene>
<dbReference type="Gene3D" id="3.40.390.10">
    <property type="entry name" value="Collagenase (Catalytic Domain)"/>
    <property type="match status" value="1"/>
</dbReference>
<dbReference type="Pfam" id="PF00395">
    <property type="entry name" value="SLH"/>
    <property type="match status" value="2"/>
</dbReference>
<keyword evidence="2" id="KW-0732">Signal</keyword>
<feature type="domain" description="SLH" evidence="3">
    <location>
        <begin position="768"/>
        <end position="830"/>
    </location>
</feature>
<accession>A0ABY4FNB9</accession>
<feature type="signal peptide" evidence="2">
    <location>
        <begin position="1"/>
        <end position="23"/>
    </location>
</feature>
<evidence type="ECO:0000256" key="2">
    <source>
        <dbReference type="SAM" id="SignalP"/>
    </source>
</evidence>
<feature type="domain" description="SLH" evidence="3">
    <location>
        <begin position="831"/>
        <end position="888"/>
    </location>
</feature>
<dbReference type="Gene3D" id="2.60.40.2700">
    <property type="match status" value="1"/>
</dbReference>
<reference evidence="4 5" key="1">
    <citation type="submission" date="2022-04" db="EMBL/GenBank/DDBJ databases">
        <title>Leucobacter sp. isolated from rhizosphere of garlic.</title>
        <authorList>
            <person name="Won M."/>
            <person name="Lee C.-M."/>
            <person name="Woen H.-Y."/>
            <person name="Kwon S.-W."/>
        </authorList>
    </citation>
    <scope>NUCLEOTIDE SEQUENCE [LARGE SCALE GENOMIC DNA]</scope>
    <source>
        <strain evidence="4 5">H21R-40</strain>
    </source>
</reference>
<proteinExistence type="predicted"/>